<dbReference type="PROSITE" id="PS51900">
    <property type="entry name" value="CB"/>
    <property type="match status" value="1"/>
</dbReference>
<dbReference type="InterPro" id="IPR011010">
    <property type="entry name" value="DNA_brk_join_enz"/>
</dbReference>
<dbReference type="PANTHER" id="PTHR30349:SF64">
    <property type="entry name" value="PROPHAGE INTEGRASE INTD-RELATED"/>
    <property type="match status" value="1"/>
</dbReference>
<protein>
    <recommendedName>
        <fullName evidence="10">Integrase</fullName>
    </recommendedName>
</protein>
<dbReference type="PANTHER" id="PTHR30349">
    <property type="entry name" value="PHAGE INTEGRASE-RELATED"/>
    <property type="match status" value="1"/>
</dbReference>
<evidence type="ECO:0000256" key="1">
    <source>
        <dbReference type="ARBA" id="ARBA00008857"/>
    </source>
</evidence>
<dbReference type="InterPro" id="IPR002104">
    <property type="entry name" value="Integrase_catalytic"/>
</dbReference>
<proteinExistence type="inferred from homology"/>
<keyword evidence="3 5" id="KW-0238">DNA-binding</keyword>
<comment type="caution">
    <text evidence="8">The sequence shown here is derived from an EMBL/GenBank/DDBJ whole genome shotgun (WGS) entry which is preliminary data.</text>
</comment>
<dbReference type="PROSITE" id="PS51898">
    <property type="entry name" value="TYR_RECOMBINASE"/>
    <property type="match status" value="1"/>
</dbReference>
<dbReference type="InterPro" id="IPR010998">
    <property type="entry name" value="Integrase_recombinase_N"/>
</dbReference>
<dbReference type="CDD" id="cd01189">
    <property type="entry name" value="INT_ICEBs1_C_like"/>
    <property type="match status" value="1"/>
</dbReference>
<dbReference type="GO" id="GO:0015074">
    <property type="term" value="P:DNA integration"/>
    <property type="evidence" value="ECO:0007669"/>
    <property type="project" value="UniProtKB-KW"/>
</dbReference>
<dbReference type="InterPro" id="IPR050090">
    <property type="entry name" value="Tyrosine_recombinase_XerCD"/>
</dbReference>
<evidence type="ECO:0008006" key="10">
    <source>
        <dbReference type="Google" id="ProtNLM"/>
    </source>
</evidence>
<dbReference type="InterPro" id="IPR004107">
    <property type="entry name" value="Integrase_SAM-like_N"/>
</dbReference>
<organism evidence="8 9">
    <name type="scientific">Enterococcus quebecensis</name>
    <dbReference type="NCBI Taxonomy" id="903983"/>
    <lineage>
        <taxon>Bacteria</taxon>
        <taxon>Bacillati</taxon>
        <taxon>Bacillota</taxon>
        <taxon>Bacilli</taxon>
        <taxon>Lactobacillales</taxon>
        <taxon>Enterococcaceae</taxon>
        <taxon>Enterococcus</taxon>
    </lineage>
</organism>
<dbReference type="GO" id="GO:0006310">
    <property type="term" value="P:DNA recombination"/>
    <property type="evidence" value="ECO:0007669"/>
    <property type="project" value="UniProtKB-KW"/>
</dbReference>
<keyword evidence="2" id="KW-0229">DNA integration</keyword>
<accession>A0A1E5H2P3</accession>
<dbReference type="InterPro" id="IPR044068">
    <property type="entry name" value="CB"/>
</dbReference>
<dbReference type="Gene3D" id="1.10.150.130">
    <property type="match status" value="1"/>
</dbReference>
<dbReference type="Pfam" id="PF00589">
    <property type="entry name" value="Phage_integrase"/>
    <property type="match status" value="1"/>
</dbReference>
<keyword evidence="4" id="KW-0233">DNA recombination</keyword>
<dbReference type="OrthoDB" id="2285763at2"/>
<dbReference type="STRING" id="903983.BCR23_00835"/>
<dbReference type="AlphaFoldDB" id="A0A1E5H2P3"/>
<dbReference type="GO" id="GO:0003677">
    <property type="term" value="F:DNA binding"/>
    <property type="evidence" value="ECO:0007669"/>
    <property type="project" value="UniProtKB-UniRule"/>
</dbReference>
<evidence type="ECO:0000256" key="4">
    <source>
        <dbReference type="ARBA" id="ARBA00023172"/>
    </source>
</evidence>
<dbReference type="SUPFAM" id="SSF56349">
    <property type="entry name" value="DNA breaking-rejoining enzymes"/>
    <property type="match status" value="1"/>
</dbReference>
<comment type="similarity">
    <text evidence="1">Belongs to the 'phage' integrase family.</text>
</comment>
<evidence type="ECO:0000313" key="8">
    <source>
        <dbReference type="EMBL" id="OEG19267.1"/>
    </source>
</evidence>
<evidence type="ECO:0000259" key="7">
    <source>
        <dbReference type="PROSITE" id="PS51900"/>
    </source>
</evidence>
<gene>
    <name evidence="8" type="ORF">BCR23_00835</name>
</gene>
<dbReference type="InterPro" id="IPR013762">
    <property type="entry name" value="Integrase-like_cat_sf"/>
</dbReference>
<evidence type="ECO:0000259" key="6">
    <source>
        <dbReference type="PROSITE" id="PS51898"/>
    </source>
</evidence>
<dbReference type="Gene3D" id="1.10.443.10">
    <property type="entry name" value="Intergrase catalytic core"/>
    <property type="match status" value="1"/>
</dbReference>
<reference evidence="9" key="1">
    <citation type="submission" date="2016-09" db="EMBL/GenBank/DDBJ databases">
        <authorList>
            <person name="Gulvik C.A."/>
        </authorList>
    </citation>
    <scope>NUCLEOTIDE SEQUENCE [LARGE SCALE GENOMIC DNA]</scope>
    <source>
        <strain evidence="9">LMG 26306</strain>
    </source>
</reference>
<feature type="domain" description="Tyr recombinase" evidence="6">
    <location>
        <begin position="170"/>
        <end position="363"/>
    </location>
</feature>
<sequence>MPKKGENIYKRKDGRWEGRYIKNRDSKGRIIYGYTYGKRYLEVKSKLIVLKAQYAESKNKKLFDRDMKEWTTYWLYHHKKNTVKQSTFFNYEWLIDKYILSYFGEKRLFDLDSEDIRSYVKFLKELNLSYGTMNNVFILLKKILEEANTQNIIASNPCQNIKIPYKKCKSRKTSLTSSEQKKLEQFAFQEKGCSAIILALYSGLRIGEISGLKWSDIDFETGIIYVNRTIYRVNSKKKEGNKTEVFVGIPKTDNSYRIVPLAENLKKYLLTKKVISMSSYVVSCKNKMTEPRVIRYRFKKVVKAAGIQNIRFHSLRHTFATRCLENGVDISSLSKLLGHTSAKMTLDTYADSLLESRQKAIYKIDQLMSEKMSE</sequence>
<dbReference type="EMBL" id="MIKB01000001">
    <property type="protein sequence ID" value="OEG19267.1"/>
    <property type="molecule type" value="Genomic_DNA"/>
</dbReference>
<dbReference type="Pfam" id="PF14659">
    <property type="entry name" value="Phage_int_SAM_3"/>
    <property type="match status" value="1"/>
</dbReference>
<evidence type="ECO:0000256" key="2">
    <source>
        <dbReference type="ARBA" id="ARBA00022908"/>
    </source>
</evidence>
<dbReference type="PATRIC" id="fig|903983.4.peg.161"/>
<dbReference type="RefSeq" id="WP_069633609.1">
    <property type="nucleotide sequence ID" value="NZ_JXKZ01000001.1"/>
</dbReference>
<dbReference type="Proteomes" id="UP000094764">
    <property type="component" value="Unassembled WGS sequence"/>
</dbReference>
<name>A0A1E5H2P3_9ENTE</name>
<keyword evidence="9" id="KW-1185">Reference proteome</keyword>
<evidence type="ECO:0000256" key="3">
    <source>
        <dbReference type="ARBA" id="ARBA00023125"/>
    </source>
</evidence>
<evidence type="ECO:0000256" key="5">
    <source>
        <dbReference type="PROSITE-ProRule" id="PRU01248"/>
    </source>
</evidence>
<feature type="domain" description="Core-binding (CB)" evidence="7">
    <location>
        <begin position="65"/>
        <end position="148"/>
    </location>
</feature>
<evidence type="ECO:0000313" key="9">
    <source>
        <dbReference type="Proteomes" id="UP000094764"/>
    </source>
</evidence>